<dbReference type="OrthoDB" id="282116at2157"/>
<evidence type="ECO:0000313" key="1">
    <source>
        <dbReference type="EMBL" id="SEO43225.1"/>
    </source>
</evidence>
<name>A0A1H8PMT6_9EURY</name>
<evidence type="ECO:0008006" key="3">
    <source>
        <dbReference type="Google" id="ProtNLM"/>
    </source>
</evidence>
<keyword evidence="2" id="KW-1185">Reference proteome</keyword>
<dbReference type="Proteomes" id="UP000199126">
    <property type="component" value="Unassembled WGS sequence"/>
</dbReference>
<evidence type="ECO:0000313" key="2">
    <source>
        <dbReference type="Proteomes" id="UP000199126"/>
    </source>
</evidence>
<dbReference type="AlphaFoldDB" id="A0A1H8PMT6"/>
<organism evidence="1 2">
    <name type="scientific">Halogranum amylolyticum</name>
    <dbReference type="NCBI Taxonomy" id="660520"/>
    <lineage>
        <taxon>Archaea</taxon>
        <taxon>Methanobacteriati</taxon>
        <taxon>Methanobacteriota</taxon>
        <taxon>Stenosarchaea group</taxon>
        <taxon>Halobacteria</taxon>
        <taxon>Halobacteriales</taxon>
        <taxon>Haloferacaceae</taxon>
    </lineage>
</organism>
<proteinExistence type="predicted"/>
<sequence length="76" mass="8076">MEHITDELVGKHVVDPSGEDIGKVTAVEDEKAVLKGQTGLSATIEAALTDENDRLALDAEQIESVSDDTIRLSADV</sequence>
<dbReference type="EMBL" id="FODV01000002">
    <property type="protein sequence ID" value="SEO43225.1"/>
    <property type="molecule type" value="Genomic_DNA"/>
</dbReference>
<gene>
    <name evidence="1" type="ORF">SAMN04487948_102396</name>
</gene>
<reference evidence="2" key="1">
    <citation type="submission" date="2016-10" db="EMBL/GenBank/DDBJ databases">
        <authorList>
            <person name="Varghese N."/>
            <person name="Submissions S."/>
        </authorList>
    </citation>
    <scope>NUCLEOTIDE SEQUENCE [LARGE SCALE GENOMIC DNA]</scope>
    <source>
        <strain evidence="2">CGMCC 1.10121</strain>
    </source>
</reference>
<dbReference type="RefSeq" id="WP_089821664.1">
    <property type="nucleotide sequence ID" value="NZ_FODV01000002.1"/>
</dbReference>
<protein>
    <recommendedName>
        <fullName evidence="3">PRC-barrel domain-containing protein</fullName>
    </recommendedName>
</protein>
<accession>A0A1H8PMT6</accession>